<organism evidence="8 9">
    <name type="scientific">Nesterenkonia halobia</name>
    <dbReference type="NCBI Taxonomy" id="37922"/>
    <lineage>
        <taxon>Bacteria</taxon>
        <taxon>Bacillati</taxon>
        <taxon>Actinomycetota</taxon>
        <taxon>Actinomycetes</taxon>
        <taxon>Micrococcales</taxon>
        <taxon>Micrococcaceae</taxon>
        <taxon>Nesterenkonia</taxon>
    </lineage>
</organism>
<dbReference type="Gene3D" id="2.60.200.30">
    <property type="entry name" value="Probable inorganic polyphosphate/atp-NAD kinase, domain 2"/>
    <property type="match status" value="1"/>
</dbReference>
<feature type="binding site" evidence="6">
    <location>
        <begin position="198"/>
        <end position="203"/>
    </location>
    <ligand>
        <name>NAD(+)</name>
        <dbReference type="ChEBI" id="CHEBI:57540"/>
    </ligand>
</feature>
<dbReference type="HAMAP" id="MF_00361">
    <property type="entry name" value="NAD_kinase"/>
    <property type="match status" value="1"/>
</dbReference>
<evidence type="ECO:0000256" key="5">
    <source>
        <dbReference type="ARBA" id="ARBA00047925"/>
    </source>
</evidence>
<comment type="catalytic activity">
    <reaction evidence="5 6">
        <text>NAD(+) + ATP = ADP + NADP(+) + H(+)</text>
        <dbReference type="Rhea" id="RHEA:18629"/>
        <dbReference type="ChEBI" id="CHEBI:15378"/>
        <dbReference type="ChEBI" id="CHEBI:30616"/>
        <dbReference type="ChEBI" id="CHEBI:57540"/>
        <dbReference type="ChEBI" id="CHEBI:58349"/>
        <dbReference type="ChEBI" id="CHEBI:456216"/>
        <dbReference type="EC" id="2.7.1.23"/>
    </reaction>
</comment>
<keyword evidence="4 6" id="KW-0520">NAD</keyword>
<keyword evidence="6" id="KW-0067">ATP-binding</keyword>
<protein>
    <recommendedName>
        <fullName evidence="6">NAD kinase</fullName>
        <ecNumber evidence="6">2.7.1.23</ecNumber>
    </recommendedName>
    <alternativeName>
        <fullName evidence="6">ATP-dependent NAD kinase</fullName>
    </alternativeName>
</protein>
<keyword evidence="6" id="KW-0547">Nucleotide-binding</keyword>
<keyword evidence="1 6" id="KW-0808">Transferase</keyword>
<feature type="active site" description="Proton acceptor" evidence="6">
    <location>
        <position position="83"/>
    </location>
</feature>
<reference evidence="9" key="1">
    <citation type="journal article" date="2019" name="Int. J. Syst. Evol. Microbiol.">
        <title>The Global Catalogue of Microorganisms (GCM) 10K type strain sequencing project: providing services to taxonomists for standard genome sequencing and annotation.</title>
        <authorList>
            <consortium name="The Broad Institute Genomics Platform"/>
            <consortium name="The Broad Institute Genome Sequencing Center for Infectious Disease"/>
            <person name="Wu L."/>
            <person name="Ma J."/>
        </authorList>
    </citation>
    <scope>NUCLEOTIDE SEQUENCE [LARGE SCALE GENOMIC DNA]</scope>
    <source>
        <strain evidence="9">JCM 11483</strain>
    </source>
</reference>
<dbReference type="EC" id="2.7.1.23" evidence="6"/>
<evidence type="ECO:0000256" key="4">
    <source>
        <dbReference type="ARBA" id="ARBA00023027"/>
    </source>
</evidence>
<sequence>MSQAESSRAVLVLAHTGRRDAVDAAVSVVERLHAAGLTPALLARDVDRLQVLVGERLNRVPLAVVGRDITLAQCEVGMVLGGDGSILRAAELVRGADLPLMGVNLGHIGFLAESERTELDSSVQWVVDHDYTVERRMAIDVRIWREGEQVASSWALNEASIEKKSRERMIDLVVDIDGSPVSAFGCDGVVMATPTGSTAYAFSAGGPVVWPEVEALVMVPISAHALFARPLVVDPDSVMAVEILQHEDEEAVLWCDGRRSVDLPAGSRVEVTRSAEPVRLARVNQTPFSERLVDKFNLPTSGWRGPVASEVRPEDDGVAGTRTVDPTSHPIGAEMATERGTLRHDAAQKEDGQ</sequence>
<dbReference type="Pfam" id="PF01513">
    <property type="entry name" value="NAD_kinase"/>
    <property type="match status" value="1"/>
</dbReference>
<dbReference type="NCBIfam" id="NF002892">
    <property type="entry name" value="PRK03372.1"/>
    <property type="match status" value="1"/>
</dbReference>
<dbReference type="PANTHER" id="PTHR20275:SF0">
    <property type="entry name" value="NAD KINASE"/>
    <property type="match status" value="1"/>
</dbReference>
<dbReference type="EMBL" id="BAAAYG010000011">
    <property type="protein sequence ID" value="GAA3287517.1"/>
    <property type="molecule type" value="Genomic_DNA"/>
</dbReference>
<proteinExistence type="inferred from homology"/>
<comment type="caution">
    <text evidence="8">The sequence shown here is derived from an EMBL/GenBank/DDBJ whole genome shotgun (WGS) entry which is preliminary data.</text>
</comment>
<comment type="similarity">
    <text evidence="6">Belongs to the NAD kinase family.</text>
</comment>
<comment type="cofactor">
    <cofactor evidence="6">
        <name>a divalent metal cation</name>
        <dbReference type="ChEBI" id="CHEBI:60240"/>
    </cofactor>
</comment>
<dbReference type="InterPro" id="IPR017437">
    <property type="entry name" value="ATP-NAD_kinase_PpnK-typ_C"/>
</dbReference>
<feature type="binding site" evidence="6">
    <location>
        <begin position="157"/>
        <end position="158"/>
    </location>
    <ligand>
        <name>NAD(+)</name>
        <dbReference type="ChEBI" id="CHEBI:57540"/>
    </ligand>
</feature>
<evidence type="ECO:0000256" key="1">
    <source>
        <dbReference type="ARBA" id="ARBA00022679"/>
    </source>
</evidence>
<keyword evidence="6" id="KW-0963">Cytoplasm</keyword>
<dbReference type="RefSeq" id="WP_344721738.1">
    <property type="nucleotide sequence ID" value="NZ_BAAAYG010000011.1"/>
</dbReference>
<comment type="caution">
    <text evidence="6">Lacks conserved residue(s) required for the propagation of feature annotation.</text>
</comment>
<dbReference type="GO" id="GO:0016301">
    <property type="term" value="F:kinase activity"/>
    <property type="evidence" value="ECO:0007669"/>
    <property type="project" value="UniProtKB-KW"/>
</dbReference>
<evidence type="ECO:0000313" key="9">
    <source>
        <dbReference type="Proteomes" id="UP001501736"/>
    </source>
</evidence>
<evidence type="ECO:0000256" key="6">
    <source>
        <dbReference type="HAMAP-Rule" id="MF_00361"/>
    </source>
</evidence>
<comment type="subcellular location">
    <subcellularLocation>
        <location evidence="6">Cytoplasm</location>
    </subcellularLocation>
</comment>
<evidence type="ECO:0000256" key="7">
    <source>
        <dbReference type="SAM" id="MobiDB-lite"/>
    </source>
</evidence>
<accession>A0ABP6REQ2</accession>
<dbReference type="Proteomes" id="UP001501736">
    <property type="component" value="Unassembled WGS sequence"/>
</dbReference>
<dbReference type="InterPro" id="IPR002504">
    <property type="entry name" value="NADK"/>
</dbReference>
<evidence type="ECO:0000256" key="2">
    <source>
        <dbReference type="ARBA" id="ARBA00022777"/>
    </source>
</evidence>
<dbReference type="Pfam" id="PF20143">
    <property type="entry name" value="NAD_kinase_C"/>
    <property type="match status" value="1"/>
</dbReference>
<dbReference type="PANTHER" id="PTHR20275">
    <property type="entry name" value="NAD KINASE"/>
    <property type="match status" value="1"/>
</dbReference>
<keyword evidence="2 6" id="KW-0418">Kinase</keyword>
<feature type="region of interest" description="Disordered" evidence="7">
    <location>
        <begin position="304"/>
        <end position="353"/>
    </location>
</feature>
<evidence type="ECO:0000256" key="3">
    <source>
        <dbReference type="ARBA" id="ARBA00022857"/>
    </source>
</evidence>
<feature type="compositionally biased region" description="Basic and acidic residues" evidence="7">
    <location>
        <begin position="336"/>
        <end position="353"/>
    </location>
</feature>
<keyword evidence="9" id="KW-1185">Reference proteome</keyword>
<dbReference type="Gene3D" id="3.40.50.10330">
    <property type="entry name" value="Probable inorganic polyphosphate/atp-NAD kinase, domain 1"/>
    <property type="match status" value="1"/>
</dbReference>
<feature type="binding site" evidence="6">
    <location>
        <position position="88"/>
    </location>
    <ligand>
        <name>NAD(+)</name>
        <dbReference type="ChEBI" id="CHEBI:57540"/>
    </ligand>
</feature>
<keyword evidence="3 6" id="KW-0521">NADP</keyword>
<feature type="binding site" evidence="6">
    <location>
        <begin position="83"/>
        <end position="84"/>
    </location>
    <ligand>
        <name>NAD(+)</name>
        <dbReference type="ChEBI" id="CHEBI:57540"/>
    </ligand>
</feature>
<feature type="binding site" evidence="6">
    <location>
        <position position="187"/>
    </location>
    <ligand>
        <name>NAD(+)</name>
        <dbReference type="ChEBI" id="CHEBI:57540"/>
    </ligand>
</feature>
<dbReference type="InterPro" id="IPR017438">
    <property type="entry name" value="ATP-NAD_kinase_N"/>
</dbReference>
<dbReference type="InterPro" id="IPR016064">
    <property type="entry name" value="NAD/diacylglycerol_kinase_sf"/>
</dbReference>
<comment type="function">
    <text evidence="6">Involved in the regulation of the intracellular balance of NAD and NADP, and is a key enzyme in the biosynthesis of NADP. Catalyzes specifically the phosphorylation on 2'-hydroxyl of the adenosine moiety of NAD to yield NADP.</text>
</comment>
<feature type="binding site" evidence="6">
    <location>
        <position position="168"/>
    </location>
    <ligand>
        <name>NAD(+)</name>
        <dbReference type="ChEBI" id="CHEBI:57540"/>
    </ligand>
</feature>
<evidence type="ECO:0000313" key="8">
    <source>
        <dbReference type="EMBL" id="GAA3287517.1"/>
    </source>
</evidence>
<name>A0ABP6REQ2_9MICC</name>
<dbReference type="SUPFAM" id="SSF111331">
    <property type="entry name" value="NAD kinase/diacylglycerol kinase-like"/>
    <property type="match status" value="1"/>
</dbReference>
<gene>
    <name evidence="6" type="primary">nadK</name>
    <name evidence="8" type="ORF">GCM10020260_24230</name>
</gene>